<evidence type="ECO:0000313" key="2">
    <source>
        <dbReference type="EMBL" id="EEP75368.1"/>
    </source>
</evidence>
<dbReference type="InterPro" id="IPR053144">
    <property type="entry name" value="Acetyltransferase_Butenolide"/>
</dbReference>
<dbReference type="Gene3D" id="3.40.630.30">
    <property type="match status" value="1"/>
</dbReference>
<feature type="domain" description="N-acetyltransferase" evidence="1">
    <location>
        <begin position="92"/>
        <end position="157"/>
    </location>
</feature>
<dbReference type="SUPFAM" id="SSF55729">
    <property type="entry name" value="Acyl-CoA N-acyltransferases (Nat)"/>
    <property type="match status" value="1"/>
</dbReference>
<gene>
    <name evidence="2" type="ORF">UREG_00214</name>
</gene>
<dbReference type="InterPro" id="IPR000182">
    <property type="entry name" value="GNAT_dom"/>
</dbReference>
<dbReference type="InParanoid" id="C4JKZ9"/>
<accession>C4JKZ9</accession>
<evidence type="ECO:0000313" key="3">
    <source>
        <dbReference type="Proteomes" id="UP000002058"/>
    </source>
</evidence>
<dbReference type="CDD" id="cd04301">
    <property type="entry name" value="NAT_SF"/>
    <property type="match status" value="1"/>
</dbReference>
<evidence type="ECO:0000259" key="1">
    <source>
        <dbReference type="Pfam" id="PF00583"/>
    </source>
</evidence>
<dbReference type="VEuPathDB" id="FungiDB:UREG_00214"/>
<dbReference type="GO" id="GO:0016747">
    <property type="term" value="F:acyltransferase activity, transferring groups other than amino-acyl groups"/>
    <property type="evidence" value="ECO:0007669"/>
    <property type="project" value="InterPro"/>
</dbReference>
<dbReference type="AlphaFoldDB" id="C4JKZ9"/>
<dbReference type="Pfam" id="PF00583">
    <property type="entry name" value="Acetyltransf_1"/>
    <property type="match status" value="1"/>
</dbReference>
<dbReference type="Proteomes" id="UP000002058">
    <property type="component" value="Unassembled WGS sequence"/>
</dbReference>
<dbReference type="PANTHER" id="PTHR43233">
    <property type="entry name" value="FAMILY N-ACETYLTRANSFERASE, PUTATIVE (AFU_ORTHOLOGUE AFUA_6G03350)-RELATED"/>
    <property type="match status" value="1"/>
</dbReference>
<proteinExistence type="predicted"/>
<protein>
    <recommendedName>
        <fullName evidence="1">N-acetyltransferase domain-containing protein</fullName>
    </recommendedName>
</protein>
<name>C4JKZ9_UNCRE</name>
<dbReference type="RefSeq" id="XP_002540701.1">
    <property type="nucleotide sequence ID" value="XM_002540655.1"/>
</dbReference>
<dbReference type="OMA" id="DMVWWAG"/>
<keyword evidence="3" id="KW-1185">Reference proteome</keyword>
<dbReference type="GeneID" id="8444864"/>
<dbReference type="EMBL" id="CH476615">
    <property type="protein sequence ID" value="EEP75368.1"/>
    <property type="molecule type" value="Genomic_DNA"/>
</dbReference>
<dbReference type="OrthoDB" id="10039976at2759"/>
<dbReference type="HOGENOM" id="CLU_086503_2_0_1"/>
<sequence>MSEAPNQPQEWTRSVTNDKGEKSHFVLSTDRSLLSIPAIIAAFNEDYVYWARSVPEAAMQQMLENSICFGLYKSTTGPDSNEPRTLEQIGLSRLITDRVTFVYLCDVYIQPEYQGAGLGTWMMGIIQEELDKMTHLRRLMLMTKGDRTRTYYERLFGVEVMGKAGQAYVMGKLGAANTV</sequence>
<organism evidence="2 3">
    <name type="scientific">Uncinocarpus reesii (strain UAMH 1704)</name>
    <dbReference type="NCBI Taxonomy" id="336963"/>
    <lineage>
        <taxon>Eukaryota</taxon>
        <taxon>Fungi</taxon>
        <taxon>Dikarya</taxon>
        <taxon>Ascomycota</taxon>
        <taxon>Pezizomycotina</taxon>
        <taxon>Eurotiomycetes</taxon>
        <taxon>Eurotiomycetidae</taxon>
        <taxon>Onygenales</taxon>
        <taxon>Onygenaceae</taxon>
        <taxon>Uncinocarpus</taxon>
    </lineage>
</organism>
<dbReference type="KEGG" id="ure:UREG_00214"/>
<dbReference type="InterPro" id="IPR016181">
    <property type="entry name" value="Acyl_CoA_acyltransferase"/>
</dbReference>
<dbReference type="PANTHER" id="PTHR43233:SF1">
    <property type="entry name" value="FAMILY N-ACETYLTRANSFERASE, PUTATIVE (AFU_ORTHOLOGUE AFUA_6G03350)-RELATED"/>
    <property type="match status" value="1"/>
</dbReference>
<reference evidence="3" key="1">
    <citation type="journal article" date="2009" name="Genome Res.">
        <title>Comparative genomic analyses of the human fungal pathogens Coccidioides and their relatives.</title>
        <authorList>
            <person name="Sharpton T.J."/>
            <person name="Stajich J.E."/>
            <person name="Rounsley S.D."/>
            <person name="Gardner M.J."/>
            <person name="Wortman J.R."/>
            <person name="Jordar V.S."/>
            <person name="Maiti R."/>
            <person name="Kodira C.D."/>
            <person name="Neafsey D.E."/>
            <person name="Zeng Q."/>
            <person name="Hung C.-Y."/>
            <person name="McMahan C."/>
            <person name="Muszewska A."/>
            <person name="Grynberg M."/>
            <person name="Mandel M.A."/>
            <person name="Kellner E.M."/>
            <person name="Barker B.M."/>
            <person name="Galgiani J.N."/>
            <person name="Orbach M.J."/>
            <person name="Kirkland T.N."/>
            <person name="Cole G.T."/>
            <person name="Henn M.R."/>
            <person name="Birren B.W."/>
            <person name="Taylor J.W."/>
        </authorList>
    </citation>
    <scope>NUCLEOTIDE SEQUENCE [LARGE SCALE GENOMIC DNA]</scope>
    <source>
        <strain evidence="3">UAMH 1704</strain>
    </source>
</reference>
<dbReference type="eggNOG" id="ENOG502SYW6">
    <property type="taxonomic scope" value="Eukaryota"/>
</dbReference>